<keyword evidence="3" id="KW-1185">Reference proteome</keyword>
<evidence type="ECO:0000313" key="2">
    <source>
        <dbReference type="EMBL" id="KAG2486712.1"/>
    </source>
</evidence>
<dbReference type="EMBL" id="JAEHOE010000108">
    <property type="protein sequence ID" value="KAG2486712.1"/>
    <property type="molecule type" value="Genomic_DNA"/>
</dbReference>
<feature type="compositionally biased region" description="Gly residues" evidence="1">
    <location>
        <begin position="215"/>
        <end position="239"/>
    </location>
</feature>
<accession>A0A835XNP8</accession>
<dbReference type="AlphaFoldDB" id="A0A835XNP8"/>
<feature type="compositionally biased region" description="Low complexity" evidence="1">
    <location>
        <begin position="365"/>
        <end position="374"/>
    </location>
</feature>
<feature type="compositionally biased region" description="Gly residues" evidence="1">
    <location>
        <begin position="354"/>
        <end position="364"/>
    </location>
</feature>
<feature type="region of interest" description="Disordered" evidence="1">
    <location>
        <begin position="354"/>
        <end position="374"/>
    </location>
</feature>
<protein>
    <submittedName>
        <fullName evidence="2">Uncharacterized protein</fullName>
    </submittedName>
</protein>
<feature type="compositionally biased region" description="Gly residues" evidence="1">
    <location>
        <begin position="8"/>
        <end position="35"/>
    </location>
</feature>
<comment type="caution">
    <text evidence="2">The sequence shown here is derived from an EMBL/GenBank/DDBJ whole genome shotgun (WGS) entry which is preliminary data.</text>
</comment>
<sequence>MDPFYAGTGTGGAPGWDPGACGGGGSGADGGGPDGGGERLRWLLEERVAAVPEDAAAGASNYGGHAPYAGPAAPSGANLALALAHHGPPPPAPAATASAAAAGAPSAEALAALQPLLAAAVDAAARGAAQGAAVAAEGQVFQRQLFYDTVHRRLTQHLRSGTEPARKWPAKQALEVRHQMVFAAAGIKLSGLGNLGGPGGSTVHKAAPADVGPAGSSGGGGGAGGGGGGGSGGEGGGGGGLSRVGAGGLLLEVKGFLGKGNPVWPPGTHVSRFYLAADGALPEQEAAQMLPEPTTVIPATYRHRGLRVWFAPKVSLVVVEPGVGVAGVGVAGVGASGTGVAGVGASGVGASGVGGPGAEGGPGGPSLSSSGMIL</sequence>
<organism evidence="2 3">
    <name type="scientific">Edaphochlamys debaryana</name>
    <dbReference type="NCBI Taxonomy" id="47281"/>
    <lineage>
        <taxon>Eukaryota</taxon>
        <taxon>Viridiplantae</taxon>
        <taxon>Chlorophyta</taxon>
        <taxon>core chlorophytes</taxon>
        <taxon>Chlorophyceae</taxon>
        <taxon>CS clade</taxon>
        <taxon>Chlamydomonadales</taxon>
        <taxon>Chlamydomonadales incertae sedis</taxon>
        <taxon>Edaphochlamys</taxon>
    </lineage>
</organism>
<gene>
    <name evidence="2" type="ORF">HYH03_014640</name>
</gene>
<feature type="region of interest" description="Disordered" evidence="1">
    <location>
        <begin position="203"/>
        <end position="239"/>
    </location>
</feature>
<proteinExistence type="predicted"/>
<dbReference type="Proteomes" id="UP000612055">
    <property type="component" value="Unassembled WGS sequence"/>
</dbReference>
<reference evidence="2" key="1">
    <citation type="journal article" date="2020" name="bioRxiv">
        <title>Comparative genomics of Chlamydomonas.</title>
        <authorList>
            <person name="Craig R.J."/>
            <person name="Hasan A.R."/>
            <person name="Ness R.W."/>
            <person name="Keightley P.D."/>
        </authorList>
    </citation>
    <scope>NUCLEOTIDE SEQUENCE</scope>
    <source>
        <strain evidence="2">CCAP 11/70</strain>
    </source>
</reference>
<name>A0A835XNP8_9CHLO</name>
<evidence type="ECO:0000313" key="3">
    <source>
        <dbReference type="Proteomes" id="UP000612055"/>
    </source>
</evidence>
<evidence type="ECO:0000256" key="1">
    <source>
        <dbReference type="SAM" id="MobiDB-lite"/>
    </source>
</evidence>
<feature type="region of interest" description="Disordered" evidence="1">
    <location>
        <begin position="1"/>
        <end position="38"/>
    </location>
</feature>